<evidence type="ECO:0000256" key="1">
    <source>
        <dbReference type="SAM" id="MobiDB-lite"/>
    </source>
</evidence>
<feature type="compositionally biased region" description="Polar residues" evidence="1">
    <location>
        <begin position="96"/>
        <end position="109"/>
    </location>
</feature>
<reference evidence="2 3" key="1">
    <citation type="journal article" date="2016" name="Appl. Microbiol. Biotechnol.">
        <title>Characterization of T-DNA insertion mutants with decreased virulence in the entomopathogenic fungus Beauveria bassiana JEF-007.</title>
        <authorList>
            <person name="Kim S."/>
            <person name="Lee S.J."/>
            <person name="Nai Y.S."/>
            <person name="Yu J.S."/>
            <person name="Lee M.R."/>
            <person name="Yang Y.T."/>
            <person name="Kim J.S."/>
        </authorList>
    </citation>
    <scope>NUCLEOTIDE SEQUENCE [LARGE SCALE GENOMIC DNA]</scope>
    <source>
        <strain evidence="2 3">JEF-007</strain>
    </source>
</reference>
<gene>
    <name evidence="2" type="ORF">BM221_004775</name>
</gene>
<proteinExistence type="predicted"/>
<feature type="compositionally biased region" description="Basic and acidic residues" evidence="1">
    <location>
        <begin position="75"/>
        <end position="95"/>
    </location>
</feature>
<dbReference type="AlphaFoldDB" id="A0A2N6NSB0"/>
<organism evidence="2 3">
    <name type="scientific">Beauveria bassiana</name>
    <name type="common">White muscardine disease fungus</name>
    <name type="synonym">Tritirachium shiotae</name>
    <dbReference type="NCBI Taxonomy" id="176275"/>
    <lineage>
        <taxon>Eukaryota</taxon>
        <taxon>Fungi</taxon>
        <taxon>Dikarya</taxon>
        <taxon>Ascomycota</taxon>
        <taxon>Pezizomycotina</taxon>
        <taxon>Sordariomycetes</taxon>
        <taxon>Hypocreomycetidae</taxon>
        <taxon>Hypocreales</taxon>
        <taxon>Cordycipitaceae</taxon>
        <taxon>Beauveria</taxon>
    </lineage>
</organism>
<dbReference type="EMBL" id="MRVG01000004">
    <property type="protein sequence ID" value="PMB70126.1"/>
    <property type="molecule type" value="Genomic_DNA"/>
</dbReference>
<comment type="caution">
    <text evidence="2">The sequence shown here is derived from an EMBL/GenBank/DDBJ whole genome shotgun (WGS) entry which is preliminary data.</text>
</comment>
<accession>A0A2N6NSB0</accession>
<evidence type="ECO:0000313" key="3">
    <source>
        <dbReference type="Proteomes" id="UP000235728"/>
    </source>
</evidence>
<evidence type="ECO:0000313" key="2">
    <source>
        <dbReference type="EMBL" id="PMB70126.1"/>
    </source>
</evidence>
<dbReference type="Proteomes" id="UP000235728">
    <property type="component" value="Unassembled WGS sequence"/>
</dbReference>
<feature type="region of interest" description="Disordered" evidence="1">
    <location>
        <begin position="1"/>
        <end position="188"/>
    </location>
</feature>
<protein>
    <submittedName>
        <fullName evidence="2">Uncharacterized protein</fullName>
    </submittedName>
</protein>
<dbReference type="OMA" id="YYTPESV"/>
<sequence>MAADFTAIANQAKADLNTYQSKTGAARSQGLDEAGVNSMAEKKFEGRGAQVNYGDELSTSGSFNKRIPPSEGGVLDDRGRQSKGEQFDDTERSLDKLNQPSKHTATNDNDVVPDARVSPVSGRGGQDDIATKGQKAQVSNVGANPPGPGGGSVYKGRQHDRESVPDRNSAQGYIQPESAVEASRETRQ</sequence>
<name>A0A2N6NSB0_BEABA</name>